<feature type="domain" description="TPPC8 first Ig-like" evidence="2">
    <location>
        <begin position="702"/>
        <end position="853"/>
    </location>
</feature>
<keyword evidence="4" id="KW-1185">Reference proteome</keyword>
<dbReference type="Proteomes" id="UP000009170">
    <property type="component" value="Unassembled WGS sequence"/>
</dbReference>
<evidence type="ECO:0000256" key="1">
    <source>
        <dbReference type="SAM" id="MobiDB-lite"/>
    </source>
</evidence>
<evidence type="ECO:0000259" key="2">
    <source>
        <dbReference type="Pfam" id="PF24545"/>
    </source>
</evidence>
<reference evidence="3 4" key="2">
    <citation type="journal article" date="2014" name="BMC Genomics">
        <title>An improved genome of the model marine alga Ostreococcus tauri unfolds by assessing Illumina de novo assemblies.</title>
        <authorList>
            <person name="Blanc-Mathieu R."/>
            <person name="Verhelst B."/>
            <person name="Derelle E."/>
            <person name="Rombauts S."/>
            <person name="Bouget F.Y."/>
            <person name="Carre I."/>
            <person name="Chateau A."/>
            <person name="Eyre-Walker A."/>
            <person name="Grimsley N."/>
            <person name="Moreau H."/>
            <person name="Piegu B."/>
            <person name="Rivals E."/>
            <person name="Schackwitz W."/>
            <person name="Van de Peer Y."/>
            <person name="Piganeau G."/>
        </authorList>
    </citation>
    <scope>NUCLEOTIDE SEQUENCE [LARGE SCALE GENOMIC DNA]</scope>
    <source>
        <strain evidence="4">OTTH 0595 / CCAP 157/2 / RCC745</strain>
    </source>
</reference>
<protein>
    <submittedName>
        <fullName evidence="3">TRAPP III complex, Trs85</fullName>
    </submittedName>
</protein>
<dbReference type="GeneID" id="9838202"/>
<reference evidence="4" key="1">
    <citation type="journal article" date="2006" name="Proc. Natl. Acad. Sci. U.S.A.">
        <title>Genome analysis of the smallest free-living eukaryote Ostreococcus tauri unveils many unique features.</title>
        <authorList>
            <person name="Derelle E."/>
            <person name="Ferraz C."/>
            <person name="Rombauts S."/>
            <person name="Rouze P."/>
            <person name="Worden A.Z."/>
            <person name="Robbens S."/>
            <person name="Partensky F."/>
            <person name="Degroeve S."/>
            <person name="Echeynie S."/>
            <person name="Cooke R."/>
            <person name="Saeys Y."/>
            <person name="Wuyts J."/>
            <person name="Jabbari K."/>
            <person name="Bowler C."/>
            <person name="Panaud O."/>
            <person name="Piegu B."/>
            <person name="Ball S.G."/>
            <person name="Ral J.-P."/>
            <person name="Bouget F.-Y."/>
            <person name="Piganeau G."/>
            <person name="De Baets B."/>
            <person name="Picard A."/>
            <person name="Delseny M."/>
            <person name="Demaille J."/>
            <person name="Van de Peer Y."/>
            <person name="Moreau H."/>
        </authorList>
    </citation>
    <scope>NUCLEOTIDE SEQUENCE [LARGE SCALE GENOMIC DNA]</scope>
    <source>
        <strain evidence="4">OTTH 0595 / CCAP 157/2 / RCC745</strain>
    </source>
</reference>
<dbReference type="OrthoDB" id="437922at2759"/>
<dbReference type="RefSeq" id="XP_003084157.2">
    <property type="nucleotide sequence ID" value="XM_003084109.2"/>
</dbReference>
<dbReference type="InParanoid" id="A0A096P9X0"/>
<dbReference type="Pfam" id="PF24545">
    <property type="entry name" value="Ig_TPPC8_1st"/>
    <property type="match status" value="1"/>
</dbReference>
<dbReference type="InterPro" id="IPR024420">
    <property type="entry name" value="TRAPP_III_complex_Trs85"/>
</dbReference>
<organism evidence="3 4">
    <name type="scientific">Ostreococcus tauri</name>
    <name type="common">Marine green alga</name>
    <dbReference type="NCBI Taxonomy" id="70448"/>
    <lineage>
        <taxon>Eukaryota</taxon>
        <taxon>Viridiplantae</taxon>
        <taxon>Chlorophyta</taxon>
        <taxon>Mamiellophyceae</taxon>
        <taxon>Mamiellales</taxon>
        <taxon>Bathycoccaceae</taxon>
        <taxon>Ostreococcus</taxon>
    </lineage>
</organism>
<dbReference type="GO" id="GO:1990072">
    <property type="term" value="C:TRAPPIII protein complex"/>
    <property type="evidence" value="ECO:0007669"/>
    <property type="project" value="TreeGrafter"/>
</dbReference>
<evidence type="ECO:0000313" key="3">
    <source>
        <dbReference type="EMBL" id="CEG00737.1"/>
    </source>
</evidence>
<gene>
    <name evidence="3" type="ORF">OT_ostta18g01130</name>
</gene>
<name>A0A096P9X0_OSTTA</name>
<sequence length="1339" mass="147323">MSSPRPLDAASRVRASHAPVVCVLDEREVDRRTDGSGFSEDASTSELKSLVSLFRAVSSVKGLNETLRCDGERASKVTIVRELRARFVSEDGATSGTRADAEASGTAACEKECFNAQAMNERAVMDAREESLDDCVRRAREEATTSGRFNGYFDANARALTFNECEAFDHPVGAILCARVRERTAEDVVRVFEDLKGRFRRLPVFGTGAGDPEACFGMALVWDARGGTSRERAEELLKNVQRAGAPDCELLIVNSDESGSFASGVLWSEHAETIIARAAIEHSGASASSAAEGKYMSSDDVERARAYVRSFVTRTLIPHIERKLFALSTQIYNTRKGFKNQFKSFWGRSTTTASRPEAERGYRSPESQIRLAGDLAFGIGDYETALAHYKLVQSDYKSQNAWKPLASSYEAMAHVYLMTRHTRNTVDVKKDIDHAYDSAMLALSKYELSGGHSDIHRVHVEMLKTRSAIEHAEALQLIGAYRDAHAPLVVISAFDDSELRAALLLERAAFAFVRCEPPMLRKFASYMVLAGVRYVRAGAIAAATRCYAYALPATSDHGWNAAKEHLNTTLGQLCARVGYTRASLEFFRDAVKHASHLTDDEQRVRLSSLEEYAGKYEKETPAEKRDAMADELACPLPGMNIKNVHVTFADDRESSESSADNGEEAWEAIERGGVVPQNLLSGATGANWLNNGGRKIEIDQTAVCASGEDVKVDVEFTNPLRLPLDMKNLRLLWEFTPSLGEIMTNEGGSESIGSLVEAKVEEVTLAPESTREIRLSITPHSSGILRVRGVAWTVGTTGFLRGRRHFDVAAPRTRRGPDGEWLRDVPKHKRLIFNVCETMPRCEATLEGVPAQALDGELRRIDLIISNVTQPMAKWIRVRLPKSVLRPVDVSHVPLGEPAIHRNASHDDFVRGATGGGNSEDNLLDGDGAVYALSEWENLGSGSPIRWPLWFHPRAVGRATVRICVCYQPEPPAPKLLTHRTIRIFERVDVAPSFSARASSMPSPSHPLARVVRLSLKSASTQTKVFDIESVRLGSRKDGVKYNLVPLVKDASASRVIRPGETIETLLKCSPTSDTNASELFDFPNAILAERATSLFAFHDSDRGQATMKHFAKGRGDVITNGLMVTWSTGDGALVGAQHIRDVVELSRCADTARTPFSQRSEVFWTIDYPSIIKMRQNSSFTQSNVVLKARNESDEMLDIEFVADATRSAPANVENGGWSLDKDENAWQNRETSFPSDDQVRRRPIPLPPGKPFIWVGPVRRVARNVAPGQVFEFPLTIACFAKGDHILDGYTLSWSTSSKNLTVNTMTASPRAGREHSAPRVADPADAPGAPHVFTVV</sequence>
<proteinExistence type="predicted"/>
<dbReference type="InterPro" id="IPR058541">
    <property type="entry name" value="Ig_TPPC8_1st"/>
</dbReference>
<dbReference type="FunCoup" id="A0A096P9X0">
    <property type="interactions" value="1737"/>
</dbReference>
<dbReference type="STRING" id="70448.A0A096P9X0"/>
<comment type="caution">
    <text evidence="3">The sequence shown here is derived from an EMBL/GenBank/DDBJ whole genome shotgun (WGS) entry which is preliminary data.</text>
</comment>
<accession>A0A096P9X0</accession>
<evidence type="ECO:0000313" key="4">
    <source>
        <dbReference type="Proteomes" id="UP000009170"/>
    </source>
</evidence>
<dbReference type="EMBL" id="CAID01000018">
    <property type="protein sequence ID" value="CEG00737.1"/>
    <property type="molecule type" value="Genomic_DNA"/>
</dbReference>
<dbReference type="KEGG" id="ota:OT_ostta18g01130"/>
<feature type="region of interest" description="Disordered" evidence="1">
    <location>
        <begin position="1310"/>
        <end position="1330"/>
    </location>
</feature>
<dbReference type="PANTHER" id="PTHR12975">
    <property type="entry name" value="TRANSPORT PROTEIN TRAPP"/>
    <property type="match status" value="1"/>
</dbReference>
<dbReference type="Pfam" id="PF12739">
    <property type="entry name" value="TRAPPC-Trs85"/>
    <property type="match status" value="1"/>
</dbReference>
<dbReference type="PANTHER" id="PTHR12975:SF6">
    <property type="entry name" value="TRAFFICKING PROTEIN PARTICLE COMPLEX SUBUNIT 8"/>
    <property type="match status" value="1"/>
</dbReference>